<dbReference type="PROSITE" id="PS50297">
    <property type="entry name" value="ANK_REP_REGION"/>
    <property type="match status" value="1"/>
</dbReference>
<dbReference type="SMART" id="SM00248">
    <property type="entry name" value="ANK"/>
    <property type="match status" value="4"/>
</dbReference>
<evidence type="ECO:0000256" key="2">
    <source>
        <dbReference type="ARBA" id="ARBA00023043"/>
    </source>
</evidence>
<accession>A0AAD6CV86</accession>
<name>A0AAD6CV86_9EURO</name>
<evidence type="ECO:0000256" key="3">
    <source>
        <dbReference type="PROSITE-ProRule" id="PRU00023"/>
    </source>
</evidence>
<dbReference type="Pfam" id="PF12796">
    <property type="entry name" value="Ank_2"/>
    <property type="match status" value="2"/>
</dbReference>
<comment type="caution">
    <text evidence="4">The sequence shown here is derived from an EMBL/GenBank/DDBJ whole genome shotgun (WGS) entry which is preliminary data.</text>
</comment>
<reference evidence="4 5" key="1">
    <citation type="journal article" date="2023" name="IMA Fungus">
        <title>Comparative genomic study of the Penicillium genus elucidates a diverse pangenome and 15 lateral gene transfer events.</title>
        <authorList>
            <person name="Petersen C."/>
            <person name="Sorensen T."/>
            <person name="Nielsen M.R."/>
            <person name="Sondergaard T.E."/>
            <person name="Sorensen J.L."/>
            <person name="Fitzpatrick D.A."/>
            <person name="Frisvad J.C."/>
            <person name="Nielsen K.L."/>
        </authorList>
    </citation>
    <scope>NUCLEOTIDE SEQUENCE [LARGE SCALE GENOMIC DNA]</scope>
    <source>
        <strain evidence="4 5">IBT 35679</strain>
    </source>
</reference>
<evidence type="ECO:0000256" key="1">
    <source>
        <dbReference type="ARBA" id="ARBA00022737"/>
    </source>
</evidence>
<dbReference type="InterPro" id="IPR002110">
    <property type="entry name" value="Ankyrin_rpt"/>
</dbReference>
<keyword evidence="1" id="KW-0677">Repeat</keyword>
<protein>
    <recommendedName>
        <fullName evidence="6">F-box domain-containing protein</fullName>
    </recommendedName>
</protein>
<gene>
    <name evidence="4" type="ORF">N7494_008046</name>
</gene>
<dbReference type="AlphaFoldDB" id="A0AAD6CV86"/>
<dbReference type="InterPro" id="IPR036770">
    <property type="entry name" value="Ankyrin_rpt-contain_sf"/>
</dbReference>
<evidence type="ECO:0000313" key="5">
    <source>
        <dbReference type="Proteomes" id="UP001220324"/>
    </source>
</evidence>
<dbReference type="Gene3D" id="1.25.40.20">
    <property type="entry name" value="Ankyrin repeat-containing domain"/>
    <property type="match status" value="2"/>
</dbReference>
<evidence type="ECO:0008006" key="6">
    <source>
        <dbReference type="Google" id="ProtNLM"/>
    </source>
</evidence>
<evidence type="ECO:0000313" key="4">
    <source>
        <dbReference type="EMBL" id="KAJ5538567.1"/>
    </source>
</evidence>
<sequence length="747" mass="83774">MNILNIPNEILDQIAISLDYDSDISALSQTCKDLHSVAGRILALRKPTDPQSSDYHIWLKHLLMKRDVSKLHRLLTSTIKLPRDENIIGFVSSFAVKRGDLEVVRLVVDNYPSCLTTTYHGMSLTKLALRYDHSKINRFLTSRGCLDPRPENRHIFNALDEGSLSKFRHAIEVLNCPIDSKTALTSDLGGTSVSGAHFASRTPLWVAAYKGRLDIVKYLINLGVDTSIRSDPVPALFAAAMADRSKVVFFLLELSAHPDLQKIGCNAWRILTGCKNRMTELLIEKLDIDALILQTFKSLDSADAKRTEYAANGLVRFAIESGKKEFMTRLFQGSHSAAIRKAISGSGYLLEPLVRNGCIQEADLIMASIDLHKLRLFLPHTLHGAIDWVPGNQEPYGNAFVLKYFYEKAENFVHAPGITLETTNAQNSGAGCFPEPAKNPTNQAAVFKEAWMQLFKSYSSRGDVLQAFINLGFLQYLTKEEVKHTFQCICIHGSRASFQIWLQVLPQFGLCLDSSSEPGYDPTDNWRYHSDRRYRSLKHSPKTRLETLFEYALYGCPSKSLFSLLARPDMDLRPTNKTCLKIFALAVCNCRNQTVEWFLNNGFAADMKYGEGDMPLLCQAAQSRFHVANTVDLLLERGVSADTTNSALFHAAENGKTRMVRTLLAHGADPLMGSLKPPSKYGTPLGRAIRGERVEIVKMFLETLESRRVRIDWLLSLIPRGTGINDLEIARALTRTHWRMAYPVPES</sequence>
<keyword evidence="5" id="KW-1185">Reference proteome</keyword>
<dbReference type="EMBL" id="JAQIZZ010000006">
    <property type="protein sequence ID" value="KAJ5538567.1"/>
    <property type="molecule type" value="Genomic_DNA"/>
</dbReference>
<dbReference type="PANTHER" id="PTHR24198:SF165">
    <property type="entry name" value="ANKYRIN REPEAT-CONTAINING PROTEIN-RELATED"/>
    <property type="match status" value="1"/>
</dbReference>
<keyword evidence="2 3" id="KW-0040">ANK repeat</keyword>
<dbReference type="Proteomes" id="UP001220324">
    <property type="component" value="Unassembled WGS sequence"/>
</dbReference>
<proteinExistence type="predicted"/>
<feature type="repeat" description="ANK" evidence="3">
    <location>
        <begin position="199"/>
        <end position="231"/>
    </location>
</feature>
<organism evidence="4 5">
    <name type="scientific">Penicillium frequentans</name>
    <dbReference type="NCBI Taxonomy" id="3151616"/>
    <lineage>
        <taxon>Eukaryota</taxon>
        <taxon>Fungi</taxon>
        <taxon>Dikarya</taxon>
        <taxon>Ascomycota</taxon>
        <taxon>Pezizomycotina</taxon>
        <taxon>Eurotiomycetes</taxon>
        <taxon>Eurotiomycetidae</taxon>
        <taxon>Eurotiales</taxon>
        <taxon>Aspergillaceae</taxon>
        <taxon>Penicillium</taxon>
    </lineage>
</organism>
<dbReference type="PROSITE" id="PS50088">
    <property type="entry name" value="ANK_REPEAT"/>
    <property type="match status" value="1"/>
</dbReference>
<dbReference type="SUPFAM" id="SSF48403">
    <property type="entry name" value="Ankyrin repeat"/>
    <property type="match status" value="1"/>
</dbReference>
<dbReference type="PANTHER" id="PTHR24198">
    <property type="entry name" value="ANKYRIN REPEAT AND PROTEIN KINASE DOMAIN-CONTAINING PROTEIN"/>
    <property type="match status" value="1"/>
</dbReference>